<keyword evidence="1" id="KW-1133">Transmembrane helix</keyword>
<protein>
    <submittedName>
        <fullName evidence="2">Uncharacterized protein</fullName>
    </submittedName>
</protein>
<dbReference type="KEGG" id="fhw:RN87_11350"/>
<reference evidence="2 3" key="1">
    <citation type="submission" date="2015-11" db="EMBL/GenBank/DDBJ databases">
        <authorList>
            <person name="Zhang Y."/>
            <person name="Guo Z."/>
        </authorList>
    </citation>
    <scope>NUCLEOTIDE SEQUENCE [LARGE SCALE GENOMIC DNA]</scope>
    <source>
        <strain evidence="2 3">ChDC F174</strain>
    </source>
</reference>
<sequence>MEIEIKEKIDSLEITKNCKHELRKNSAIAFCIIILVYSVFIYNNPFFFFIPLFTCHFAFLFYIFMCREYKYERISINFKELAFSSSYFKKNFELCYKKIFLVENIKEIEIIEYHKLLLRKILFKDKLEDKPSYVISFSFFEGENLNFAYNMEKNEARRVLRRIEAFLEKEQIYS</sequence>
<dbReference type="OrthoDB" id="87688at2"/>
<evidence type="ECO:0000256" key="1">
    <source>
        <dbReference type="SAM" id="Phobius"/>
    </source>
</evidence>
<dbReference type="Proteomes" id="UP000063275">
    <property type="component" value="Chromosome"/>
</dbReference>
<feature type="transmembrane region" description="Helical" evidence="1">
    <location>
        <begin position="48"/>
        <end position="65"/>
    </location>
</feature>
<evidence type="ECO:0000313" key="2">
    <source>
        <dbReference type="EMBL" id="ALQ41102.1"/>
    </source>
</evidence>
<accession>A0A0S2ZQL0</accession>
<keyword evidence="1" id="KW-0812">Transmembrane</keyword>
<name>A0A0S2ZQL0_9FUSO</name>
<dbReference type="GeneID" id="45634397"/>
<dbReference type="AlphaFoldDB" id="A0A0S2ZQL0"/>
<dbReference type="EMBL" id="CP013331">
    <property type="protein sequence ID" value="ALQ41102.1"/>
    <property type="molecule type" value="Genomic_DNA"/>
</dbReference>
<dbReference type="RefSeq" id="WP_005895554.1">
    <property type="nucleotide sequence ID" value="NZ_ATKF01000028.1"/>
</dbReference>
<evidence type="ECO:0000313" key="3">
    <source>
        <dbReference type="Proteomes" id="UP000063275"/>
    </source>
</evidence>
<organism evidence="2">
    <name type="scientific">Fusobacterium hwasookii ChDC F174</name>
    <dbReference type="NCBI Taxonomy" id="1307442"/>
    <lineage>
        <taxon>Bacteria</taxon>
        <taxon>Fusobacteriati</taxon>
        <taxon>Fusobacteriota</taxon>
        <taxon>Fusobacteriia</taxon>
        <taxon>Fusobacteriales</taxon>
        <taxon>Fusobacteriaceae</taxon>
        <taxon>Fusobacterium</taxon>
    </lineage>
</organism>
<gene>
    <name evidence="2" type="ORF">RN87_11350</name>
</gene>
<proteinExistence type="predicted"/>
<keyword evidence="1" id="KW-0472">Membrane</keyword>
<feature type="transmembrane region" description="Helical" evidence="1">
    <location>
        <begin position="26"/>
        <end position="42"/>
    </location>
</feature>